<reference evidence="1" key="2">
    <citation type="journal article" date="2023" name="IMA Fungus">
        <title>Comparative genomic study of the Penicillium genus elucidates a diverse pangenome and 15 lateral gene transfer events.</title>
        <authorList>
            <person name="Petersen C."/>
            <person name="Sorensen T."/>
            <person name="Nielsen M.R."/>
            <person name="Sondergaard T.E."/>
            <person name="Sorensen J.L."/>
            <person name="Fitzpatrick D.A."/>
            <person name="Frisvad J.C."/>
            <person name="Nielsen K.L."/>
        </authorList>
    </citation>
    <scope>NUCLEOTIDE SEQUENCE</scope>
    <source>
        <strain evidence="1">IBT 16849</strain>
    </source>
</reference>
<dbReference type="EMBL" id="JAPQKP010000004">
    <property type="protein sequence ID" value="KAJ5194079.1"/>
    <property type="molecule type" value="Genomic_DNA"/>
</dbReference>
<protein>
    <submittedName>
        <fullName evidence="1">Uncharacterized protein</fullName>
    </submittedName>
</protein>
<proteinExistence type="predicted"/>
<evidence type="ECO:0000313" key="2">
    <source>
        <dbReference type="Proteomes" id="UP001150879"/>
    </source>
</evidence>
<organism evidence="1 2">
    <name type="scientific">Penicillium cf. griseofulvum</name>
    <dbReference type="NCBI Taxonomy" id="2972120"/>
    <lineage>
        <taxon>Eukaryota</taxon>
        <taxon>Fungi</taxon>
        <taxon>Dikarya</taxon>
        <taxon>Ascomycota</taxon>
        <taxon>Pezizomycotina</taxon>
        <taxon>Eurotiomycetes</taxon>
        <taxon>Eurotiomycetidae</taxon>
        <taxon>Eurotiales</taxon>
        <taxon>Aspergillaceae</taxon>
        <taxon>Penicillium</taxon>
    </lineage>
</organism>
<dbReference type="Proteomes" id="UP001150879">
    <property type="component" value="Unassembled WGS sequence"/>
</dbReference>
<keyword evidence="2" id="KW-1185">Reference proteome</keyword>
<gene>
    <name evidence="1" type="ORF">N7472_006545</name>
</gene>
<sequence length="92" mass="10140">MGARAIQRAPISASFIPHSRHIGRSLRLSPLIASATRADYRPLHTGVILSIPIGIYRSISIRNSHQKWSIATFNNIVAFDPACEEFLHCASS</sequence>
<accession>A0A9W9M9W6</accession>
<comment type="caution">
    <text evidence="1">The sequence shown here is derived from an EMBL/GenBank/DDBJ whole genome shotgun (WGS) entry which is preliminary data.</text>
</comment>
<dbReference type="OrthoDB" id="10377547at2759"/>
<dbReference type="AlphaFoldDB" id="A0A9W9M9W6"/>
<evidence type="ECO:0000313" key="1">
    <source>
        <dbReference type="EMBL" id="KAJ5194079.1"/>
    </source>
</evidence>
<name>A0A9W9M9W6_9EURO</name>
<reference evidence="1" key="1">
    <citation type="submission" date="2022-11" db="EMBL/GenBank/DDBJ databases">
        <authorList>
            <person name="Petersen C."/>
        </authorList>
    </citation>
    <scope>NUCLEOTIDE SEQUENCE</scope>
    <source>
        <strain evidence="1">IBT 16849</strain>
    </source>
</reference>